<dbReference type="AlphaFoldDB" id="A0A2L2XFX9"/>
<dbReference type="GO" id="GO:0008300">
    <property type="term" value="P:isoprenoid catabolic process"/>
    <property type="evidence" value="ECO:0007669"/>
    <property type="project" value="TreeGrafter"/>
</dbReference>
<dbReference type="RefSeq" id="WP_104373243.1">
    <property type="nucleotide sequence ID" value="NZ_BFAV01000157.1"/>
</dbReference>
<dbReference type="PANTHER" id="PTHR42964:SF1">
    <property type="entry name" value="POLYKETIDE BIOSYNTHESIS ENOYL-COA HYDRATASE PKSH-RELATED"/>
    <property type="match status" value="1"/>
</dbReference>
<sequence>MGYEQIAVEQRGRIAVIALNRPEKRNSLSEQMSRELITALKDADRDDAVGAVVITGKGKAFCAGGDLGDFSQMISKTAPAIHREGKESTELFKMGLHLSKPLIAGINGPAMGGGLGLAAMCHLAVASENAQFGTPEIKMGIFPFVVFPLLIRAVGPRKALAMALTGETLDAGQALELGLVHKVAPAGSLEEEVMSLAGQVAEYSPLVLRLGLNAFNTVMDMEFNKAMDYLNTIRVIDFMSQDLKEGATAFLEKRRPLWKGM</sequence>
<dbReference type="EMBL" id="BFAV01000157">
    <property type="protein sequence ID" value="GBF35125.1"/>
    <property type="molecule type" value="Genomic_DNA"/>
</dbReference>
<organism evidence="2 3">
    <name type="scientific">Desulfocucumis palustris</name>
    <dbReference type="NCBI Taxonomy" id="1898651"/>
    <lineage>
        <taxon>Bacteria</taxon>
        <taxon>Bacillati</taxon>
        <taxon>Bacillota</taxon>
        <taxon>Clostridia</taxon>
        <taxon>Eubacteriales</taxon>
        <taxon>Desulfocucumaceae</taxon>
        <taxon>Desulfocucumis</taxon>
    </lineage>
</organism>
<dbReference type="PANTHER" id="PTHR42964">
    <property type="entry name" value="ENOYL-COA HYDRATASE"/>
    <property type="match status" value="1"/>
</dbReference>
<dbReference type="GO" id="GO:0003824">
    <property type="term" value="F:catalytic activity"/>
    <property type="evidence" value="ECO:0007669"/>
    <property type="project" value="UniProtKB-ARBA"/>
</dbReference>
<protein>
    <submittedName>
        <fullName evidence="2">Enoyl-CoA hydratase</fullName>
    </submittedName>
</protein>
<dbReference type="InterPro" id="IPR051683">
    <property type="entry name" value="Enoyl-CoA_Hydratase/Isomerase"/>
</dbReference>
<reference evidence="3" key="1">
    <citation type="submission" date="2018-02" db="EMBL/GenBank/DDBJ databases">
        <title>Genome sequence of Desulfocucumis palustris strain NAW-5.</title>
        <authorList>
            <person name="Watanabe M."/>
            <person name="Kojima H."/>
            <person name="Fukui M."/>
        </authorList>
    </citation>
    <scope>NUCLEOTIDE SEQUENCE [LARGE SCALE GENOMIC DNA]</scope>
    <source>
        <strain evidence="3">NAW-5</strain>
    </source>
</reference>
<dbReference type="InterPro" id="IPR029045">
    <property type="entry name" value="ClpP/crotonase-like_dom_sf"/>
</dbReference>
<dbReference type="CDD" id="cd06558">
    <property type="entry name" value="crotonase-like"/>
    <property type="match status" value="1"/>
</dbReference>
<dbReference type="Pfam" id="PF00378">
    <property type="entry name" value="ECH_1"/>
    <property type="match status" value="1"/>
</dbReference>
<evidence type="ECO:0000313" key="2">
    <source>
        <dbReference type="EMBL" id="GBF35125.1"/>
    </source>
</evidence>
<dbReference type="Gene3D" id="3.90.226.10">
    <property type="entry name" value="2-enoyl-CoA Hydratase, Chain A, domain 1"/>
    <property type="match status" value="1"/>
</dbReference>
<dbReference type="SUPFAM" id="SSF52096">
    <property type="entry name" value="ClpP/crotonase"/>
    <property type="match status" value="1"/>
</dbReference>
<evidence type="ECO:0000256" key="1">
    <source>
        <dbReference type="ARBA" id="ARBA00005254"/>
    </source>
</evidence>
<evidence type="ECO:0000313" key="3">
    <source>
        <dbReference type="Proteomes" id="UP000239549"/>
    </source>
</evidence>
<dbReference type="Proteomes" id="UP000239549">
    <property type="component" value="Unassembled WGS sequence"/>
</dbReference>
<dbReference type="InterPro" id="IPR001753">
    <property type="entry name" value="Enoyl-CoA_hydra/iso"/>
</dbReference>
<gene>
    <name evidence="2" type="ORF">DCCM_4248</name>
</gene>
<comment type="similarity">
    <text evidence="1">Belongs to the enoyl-CoA hydratase/isomerase family.</text>
</comment>
<dbReference type="InterPro" id="IPR014748">
    <property type="entry name" value="Enoyl-CoA_hydra_C"/>
</dbReference>
<name>A0A2L2XFX9_9FIRM</name>
<comment type="caution">
    <text evidence="2">The sequence shown here is derived from an EMBL/GenBank/DDBJ whole genome shotgun (WGS) entry which is preliminary data.</text>
</comment>
<dbReference type="OrthoDB" id="9775794at2"/>
<keyword evidence="3" id="KW-1185">Reference proteome</keyword>
<proteinExistence type="inferred from homology"/>
<dbReference type="Gene3D" id="1.10.12.10">
    <property type="entry name" value="Lyase 2-enoyl-coa Hydratase, Chain A, domain 2"/>
    <property type="match status" value="1"/>
</dbReference>
<accession>A0A2L2XFX9</accession>